<dbReference type="EMBL" id="JAUSVS010000010">
    <property type="protein sequence ID" value="MDQ0466247.1"/>
    <property type="molecule type" value="Genomic_DNA"/>
</dbReference>
<reference evidence="1 2" key="1">
    <citation type="submission" date="2023-07" db="EMBL/GenBank/DDBJ databases">
        <title>Genomic Encyclopedia of Type Strains, Phase IV (KMG-IV): sequencing the most valuable type-strain genomes for metagenomic binning, comparative biology and taxonomic classification.</title>
        <authorList>
            <person name="Goeker M."/>
        </authorList>
    </citation>
    <scope>NUCLEOTIDE SEQUENCE [LARGE SCALE GENOMIC DNA]</scope>
    <source>
        <strain evidence="1 2">DSM 18695</strain>
    </source>
</reference>
<dbReference type="SUPFAM" id="SSF52540">
    <property type="entry name" value="P-loop containing nucleoside triphosphate hydrolases"/>
    <property type="match status" value="1"/>
</dbReference>
<gene>
    <name evidence="1" type="ORF">QO010_004040</name>
</gene>
<accession>A0ABU0IZ50</accession>
<dbReference type="InterPro" id="IPR027417">
    <property type="entry name" value="P-loop_NTPase"/>
</dbReference>
<name>A0ABU0IZ50_9CAUL</name>
<dbReference type="RefSeq" id="WP_307352206.1">
    <property type="nucleotide sequence ID" value="NZ_JAUSVS010000010.1"/>
</dbReference>
<keyword evidence="2" id="KW-1185">Reference proteome</keyword>
<sequence length="442" mass="48625">MSLDNTAIPTISRVLDDGTLIELLFDPANGTTAFAVARPDGHVSIESQVELPKGERLIPYSASNNLIVNDCVLLPSDVGDFMEKGDVLGRVQTFIHRYVDLPETFERIAAHYVLLSWVYDAFSDLPYLRFRGDFGTGKTRALLTIGSLCYKSFLASGASTVSPIFHIQDAFQGTLVLDEADFRFSDATTQLTKVLNNGTTRGMPVLRTMANRNRELNPQAFRVFGPKLIAMREQFSDLALESRFLTVETSGRTLRTDVPIHLPESFKREALQLRNLLLAWRLRSRFSTGPDPSRAALGVAPRYRQTSLALLSLVDDADLRAQICRELAGEEARGLQERADTLEAAMLTAISETFAASPGPHAAIKDVADRFNALAAEELGRPMSNKWIGGFVRRRLRLLTIKTSGVYAVPQTEKAKCDALARRFGLPLPPDISTSGSGVHAA</sequence>
<evidence type="ECO:0008006" key="3">
    <source>
        <dbReference type="Google" id="ProtNLM"/>
    </source>
</evidence>
<organism evidence="1 2">
    <name type="scientific">Caulobacter ginsengisoli</name>
    <dbReference type="NCBI Taxonomy" id="400775"/>
    <lineage>
        <taxon>Bacteria</taxon>
        <taxon>Pseudomonadati</taxon>
        <taxon>Pseudomonadota</taxon>
        <taxon>Alphaproteobacteria</taxon>
        <taxon>Caulobacterales</taxon>
        <taxon>Caulobacteraceae</taxon>
        <taxon>Caulobacter</taxon>
    </lineage>
</organism>
<proteinExistence type="predicted"/>
<protein>
    <recommendedName>
        <fullName evidence="3">DUF3631 domain-containing protein</fullName>
    </recommendedName>
</protein>
<dbReference type="Proteomes" id="UP001228905">
    <property type="component" value="Unassembled WGS sequence"/>
</dbReference>
<comment type="caution">
    <text evidence="1">The sequence shown here is derived from an EMBL/GenBank/DDBJ whole genome shotgun (WGS) entry which is preliminary data.</text>
</comment>
<evidence type="ECO:0000313" key="1">
    <source>
        <dbReference type="EMBL" id="MDQ0466247.1"/>
    </source>
</evidence>
<evidence type="ECO:0000313" key="2">
    <source>
        <dbReference type="Proteomes" id="UP001228905"/>
    </source>
</evidence>